<sequence>KECQLSKAENGTLRSEIDSLKLKINTASSTNSDLEKENKAENNSLNIETQRKFDKFSGVKIETDVNKSNANESYESDPEKLKIENDELKKIINIDKDKQPIIRIIEDLRREAAKYQSALGNATNFMLGDYDPNNKVRLAKDIGTLQRKLDEFSAVKIGIDINESNANELLKEYDISDISEITDKIQYKIYVKAALQRKILETILNDTSSYFNPKKEEEEKYDDLERLTVLEVKKLMELIQRFANDRVGNDDVTRALPVKLRQQIYAILGNRGFANNIPDENGTEKENQFIKNLLDNLKDLVNSIRTVKDPKKETKFNNMAPDLIRDIIRIFFFRLKVEEPMIDEPQWFPSKTPVDPYTMTGIFDEDESQNLEVKICSFPAIGYNTNEGKREILIQAKVCVN</sequence>
<dbReference type="EMBL" id="CAJVPK010001853">
    <property type="protein sequence ID" value="CAG8600199.1"/>
    <property type="molecule type" value="Genomic_DNA"/>
</dbReference>
<gene>
    <name evidence="2" type="ORF">DEBURN_LOCUS9479</name>
</gene>
<keyword evidence="3" id="KW-1185">Reference proteome</keyword>
<protein>
    <submittedName>
        <fullName evidence="2">2872_t:CDS:1</fullName>
    </submittedName>
</protein>
<feature type="non-terminal residue" evidence="2">
    <location>
        <position position="401"/>
    </location>
</feature>
<reference evidence="2" key="1">
    <citation type="submission" date="2021-06" db="EMBL/GenBank/DDBJ databases">
        <authorList>
            <person name="Kallberg Y."/>
            <person name="Tangrot J."/>
            <person name="Rosling A."/>
        </authorList>
    </citation>
    <scope>NUCLEOTIDE SEQUENCE</scope>
    <source>
        <strain evidence="2">AZ414A</strain>
    </source>
</reference>
<proteinExistence type="predicted"/>
<dbReference type="Proteomes" id="UP000789706">
    <property type="component" value="Unassembled WGS sequence"/>
</dbReference>
<name>A0A9N9CHG0_9GLOM</name>
<keyword evidence="1" id="KW-0175">Coiled coil</keyword>
<accession>A0A9N9CHG0</accession>
<dbReference type="AlphaFoldDB" id="A0A9N9CHG0"/>
<feature type="coiled-coil region" evidence="1">
    <location>
        <begin position="17"/>
        <end position="51"/>
    </location>
</feature>
<dbReference type="OrthoDB" id="2344771at2759"/>
<evidence type="ECO:0000313" key="3">
    <source>
        <dbReference type="Proteomes" id="UP000789706"/>
    </source>
</evidence>
<comment type="caution">
    <text evidence="2">The sequence shown here is derived from an EMBL/GenBank/DDBJ whole genome shotgun (WGS) entry which is preliminary data.</text>
</comment>
<evidence type="ECO:0000256" key="1">
    <source>
        <dbReference type="SAM" id="Coils"/>
    </source>
</evidence>
<evidence type="ECO:0000313" key="2">
    <source>
        <dbReference type="EMBL" id="CAG8600199.1"/>
    </source>
</evidence>
<organism evidence="2 3">
    <name type="scientific">Diversispora eburnea</name>
    <dbReference type="NCBI Taxonomy" id="1213867"/>
    <lineage>
        <taxon>Eukaryota</taxon>
        <taxon>Fungi</taxon>
        <taxon>Fungi incertae sedis</taxon>
        <taxon>Mucoromycota</taxon>
        <taxon>Glomeromycotina</taxon>
        <taxon>Glomeromycetes</taxon>
        <taxon>Diversisporales</taxon>
        <taxon>Diversisporaceae</taxon>
        <taxon>Diversispora</taxon>
    </lineage>
</organism>